<dbReference type="Proteomes" id="UP000737018">
    <property type="component" value="Unassembled WGS sequence"/>
</dbReference>
<keyword evidence="2" id="KW-1185">Reference proteome</keyword>
<name>A0A8J4QL64_9ROSI</name>
<dbReference type="EMBL" id="JRKL02005251">
    <property type="protein sequence ID" value="KAF3950837.1"/>
    <property type="molecule type" value="Genomic_DNA"/>
</dbReference>
<accession>A0A8J4QL64</accession>
<reference evidence="1" key="1">
    <citation type="submission" date="2020-03" db="EMBL/GenBank/DDBJ databases">
        <title>Castanea mollissima Vanexum genome sequencing.</title>
        <authorList>
            <person name="Staton M."/>
        </authorList>
    </citation>
    <scope>NUCLEOTIDE SEQUENCE</scope>
    <source>
        <tissue evidence="1">Leaf</tissue>
    </source>
</reference>
<evidence type="ECO:0000313" key="2">
    <source>
        <dbReference type="Proteomes" id="UP000737018"/>
    </source>
</evidence>
<sequence length="63" mass="7218">IRVSLLPLWFAAGKRRSCHFFELSKESVDSNFKLMSVPPINSMNGFGDGNLLNLRVWLTEYSK</sequence>
<gene>
    <name evidence="1" type="ORF">CMV_023462</name>
</gene>
<proteinExistence type="predicted"/>
<organism evidence="1 2">
    <name type="scientific">Castanea mollissima</name>
    <name type="common">Chinese chestnut</name>
    <dbReference type="NCBI Taxonomy" id="60419"/>
    <lineage>
        <taxon>Eukaryota</taxon>
        <taxon>Viridiplantae</taxon>
        <taxon>Streptophyta</taxon>
        <taxon>Embryophyta</taxon>
        <taxon>Tracheophyta</taxon>
        <taxon>Spermatophyta</taxon>
        <taxon>Magnoliopsida</taxon>
        <taxon>eudicotyledons</taxon>
        <taxon>Gunneridae</taxon>
        <taxon>Pentapetalae</taxon>
        <taxon>rosids</taxon>
        <taxon>fabids</taxon>
        <taxon>Fagales</taxon>
        <taxon>Fagaceae</taxon>
        <taxon>Castanea</taxon>
    </lineage>
</organism>
<comment type="caution">
    <text evidence="1">The sequence shown here is derived from an EMBL/GenBank/DDBJ whole genome shotgun (WGS) entry which is preliminary data.</text>
</comment>
<evidence type="ECO:0000313" key="1">
    <source>
        <dbReference type="EMBL" id="KAF3950837.1"/>
    </source>
</evidence>
<dbReference type="AlphaFoldDB" id="A0A8J4QL64"/>
<protein>
    <submittedName>
        <fullName evidence="1">Uncharacterized protein</fullName>
    </submittedName>
</protein>
<feature type="non-terminal residue" evidence="1">
    <location>
        <position position="63"/>
    </location>
</feature>